<reference evidence="2" key="1">
    <citation type="journal article" date="2014" name="Front. Microbiol.">
        <title>High frequency of phylogenetically diverse reductive dehalogenase-homologous genes in deep subseafloor sedimentary metagenomes.</title>
        <authorList>
            <person name="Kawai M."/>
            <person name="Futagami T."/>
            <person name="Toyoda A."/>
            <person name="Takaki Y."/>
            <person name="Nishi S."/>
            <person name="Hori S."/>
            <person name="Arai W."/>
            <person name="Tsubouchi T."/>
            <person name="Morono Y."/>
            <person name="Uchiyama I."/>
            <person name="Ito T."/>
            <person name="Fujiyama A."/>
            <person name="Inagaki F."/>
            <person name="Takami H."/>
        </authorList>
    </citation>
    <scope>NUCLEOTIDE SEQUENCE</scope>
    <source>
        <strain evidence="2">Expedition CK06-06</strain>
    </source>
</reference>
<keyword evidence="1" id="KW-0812">Transmembrane</keyword>
<dbReference type="EMBL" id="BARS01019573">
    <property type="protein sequence ID" value="GAF92387.1"/>
    <property type="molecule type" value="Genomic_DNA"/>
</dbReference>
<comment type="caution">
    <text evidence="2">The sequence shown here is derived from an EMBL/GenBank/DDBJ whole genome shotgun (WGS) entry which is preliminary data.</text>
</comment>
<organism evidence="2">
    <name type="scientific">marine sediment metagenome</name>
    <dbReference type="NCBI Taxonomy" id="412755"/>
    <lineage>
        <taxon>unclassified sequences</taxon>
        <taxon>metagenomes</taxon>
        <taxon>ecological metagenomes</taxon>
    </lineage>
</organism>
<protein>
    <submittedName>
        <fullName evidence="2">Uncharacterized protein</fullName>
    </submittedName>
</protein>
<sequence>MGLRFSLSALIATIALVLIGGAIYNKAKEKKDSPLYRIANKFKRKKTDEMVNQEVHYKRLSHRGGIKL</sequence>
<evidence type="ECO:0000256" key="1">
    <source>
        <dbReference type="SAM" id="Phobius"/>
    </source>
</evidence>
<name>X0TW65_9ZZZZ</name>
<proteinExistence type="predicted"/>
<accession>X0TW65</accession>
<dbReference type="AlphaFoldDB" id="X0TW65"/>
<feature type="transmembrane region" description="Helical" evidence="1">
    <location>
        <begin position="6"/>
        <end position="24"/>
    </location>
</feature>
<keyword evidence="1" id="KW-1133">Transmembrane helix</keyword>
<keyword evidence="1" id="KW-0472">Membrane</keyword>
<evidence type="ECO:0000313" key="2">
    <source>
        <dbReference type="EMBL" id="GAF92387.1"/>
    </source>
</evidence>
<gene>
    <name evidence="2" type="ORF">S01H1_31694</name>
</gene>